<protein>
    <submittedName>
        <fullName evidence="1">(wild Malaysian banana) hypothetical protein</fullName>
    </submittedName>
</protein>
<keyword evidence="3" id="KW-1185">Reference proteome</keyword>
<proteinExistence type="predicted"/>
<evidence type="ECO:0000313" key="1">
    <source>
        <dbReference type="EMBL" id="CAG1850653.1"/>
    </source>
</evidence>
<accession>A0A804IDV2</accession>
<organism evidence="2 3">
    <name type="scientific">Musa acuminata subsp. malaccensis</name>
    <name type="common">Wild banana</name>
    <name type="synonym">Musa malaccensis</name>
    <dbReference type="NCBI Taxonomy" id="214687"/>
    <lineage>
        <taxon>Eukaryota</taxon>
        <taxon>Viridiplantae</taxon>
        <taxon>Streptophyta</taxon>
        <taxon>Embryophyta</taxon>
        <taxon>Tracheophyta</taxon>
        <taxon>Spermatophyta</taxon>
        <taxon>Magnoliopsida</taxon>
        <taxon>Liliopsida</taxon>
        <taxon>Zingiberales</taxon>
        <taxon>Musaceae</taxon>
        <taxon>Musa</taxon>
    </lineage>
</organism>
<sequence length="56" mass="6813">MFNIWKEPSILPICIFRSRNHIPIDQCIDSRFAVQYDSNIYWNNHPPLQWCYGSRQ</sequence>
<gene>
    <name evidence="1" type="ORF">GSMUA_199130.1</name>
</gene>
<reference evidence="2" key="2">
    <citation type="submission" date="2021-05" db="UniProtKB">
        <authorList>
            <consortium name="EnsemblPlants"/>
        </authorList>
    </citation>
    <scope>IDENTIFICATION</scope>
    <source>
        <strain evidence="2">subsp. malaccensis</strain>
    </source>
</reference>
<evidence type="ECO:0000313" key="2">
    <source>
        <dbReference type="EnsemblPlants" id="Ma03_p19270.1"/>
    </source>
</evidence>
<dbReference type="Gramene" id="Ma03_t19270.1">
    <property type="protein sequence ID" value="Ma03_p19270.1"/>
    <property type="gene ID" value="Ma03_g19270"/>
</dbReference>
<dbReference type="Proteomes" id="UP000012960">
    <property type="component" value="Unplaced"/>
</dbReference>
<dbReference type="InParanoid" id="A0A804IDV2"/>
<reference evidence="1" key="1">
    <citation type="submission" date="2021-03" db="EMBL/GenBank/DDBJ databases">
        <authorList>
            <consortium name="Genoscope - CEA"/>
            <person name="William W."/>
        </authorList>
    </citation>
    <scope>NUCLEOTIDE SEQUENCE</scope>
    <source>
        <strain evidence="1">Doubled-haploid Pahang</strain>
    </source>
</reference>
<name>A0A804IDV2_MUSAM</name>
<dbReference type="AlphaFoldDB" id="A0A804IDV2"/>
<dbReference type="EnsemblPlants" id="Ma03_t19270.1">
    <property type="protein sequence ID" value="Ma03_p19270.1"/>
    <property type="gene ID" value="Ma03_g19270"/>
</dbReference>
<dbReference type="EMBL" id="HG996468">
    <property type="protein sequence ID" value="CAG1850653.1"/>
    <property type="molecule type" value="Genomic_DNA"/>
</dbReference>
<evidence type="ECO:0000313" key="3">
    <source>
        <dbReference type="Proteomes" id="UP000012960"/>
    </source>
</evidence>